<dbReference type="InterPro" id="IPR005174">
    <property type="entry name" value="KIB1-4_b-propeller"/>
</dbReference>
<accession>A0AAV0FT93</accession>
<sequence>MAETKRSMITSQFPRLVYYHREDDIDSNLHLYSYDVERRNSSVIKNTPADMANHKGVCAAYGWMVMLDERTNANSCFLFNPMSMKKITLPPWRAMQWSCCTLTLPPSHPNSVVAFFDLDRPFIMFCYPGEAIWREQDFIDDIAIVQPFNQVVCHERQIYCLDFQGVTLIELTLSNDYRFEIRRQLTMKRPNWHYDDATCYQRLLVESLGDIFMIYIIFIGFPRKKVREVCVFKLDMDKAEWRRVNDLGDHRVFFLRESSVMSCSTCIGSSGSSSVRENSIYFILPKEDGIRTTNMCVYNIREKTFKTYVVCPKSVTYCQWII</sequence>
<dbReference type="AlphaFoldDB" id="A0AAV0FT93"/>
<keyword evidence="3" id="KW-1185">Reference proteome</keyword>
<dbReference type="Proteomes" id="UP001152523">
    <property type="component" value="Unassembled WGS sequence"/>
</dbReference>
<comment type="caution">
    <text evidence="2">The sequence shown here is derived from an EMBL/GenBank/DDBJ whole genome shotgun (WGS) entry which is preliminary data.</text>
</comment>
<evidence type="ECO:0000313" key="3">
    <source>
        <dbReference type="Proteomes" id="UP001152523"/>
    </source>
</evidence>
<protein>
    <recommendedName>
        <fullName evidence="1">KIB1-4 beta-propeller domain-containing protein</fullName>
    </recommendedName>
</protein>
<organism evidence="2 3">
    <name type="scientific">Cuscuta epithymum</name>
    <dbReference type="NCBI Taxonomy" id="186058"/>
    <lineage>
        <taxon>Eukaryota</taxon>
        <taxon>Viridiplantae</taxon>
        <taxon>Streptophyta</taxon>
        <taxon>Embryophyta</taxon>
        <taxon>Tracheophyta</taxon>
        <taxon>Spermatophyta</taxon>
        <taxon>Magnoliopsida</taxon>
        <taxon>eudicotyledons</taxon>
        <taxon>Gunneridae</taxon>
        <taxon>Pentapetalae</taxon>
        <taxon>asterids</taxon>
        <taxon>lamiids</taxon>
        <taxon>Solanales</taxon>
        <taxon>Convolvulaceae</taxon>
        <taxon>Cuscuteae</taxon>
        <taxon>Cuscuta</taxon>
        <taxon>Cuscuta subgen. Cuscuta</taxon>
    </lineage>
</organism>
<dbReference type="Pfam" id="PF03478">
    <property type="entry name" value="Beta-prop_KIB1-4"/>
    <property type="match status" value="1"/>
</dbReference>
<gene>
    <name evidence="2" type="ORF">CEPIT_LOCUS37074</name>
</gene>
<evidence type="ECO:0000313" key="2">
    <source>
        <dbReference type="EMBL" id="CAH9138774.1"/>
    </source>
</evidence>
<reference evidence="2" key="1">
    <citation type="submission" date="2022-07" db="EMBL/GenBank/DDBJ databases">
        <authorList>
            <person name="Macas J."/>
            <person name="Novak P."/>
            <person name="Neumann P."/>
        </authorList>
    </citation>
    <scope>NUCLEOTIDE SEQUENCE</scope>
</reference>
<proteinExistence type="predicted"/>
<evidence type="ECO:0000259" key="1">
    <source>
        <dbReference type="Pfam" id="PF03478"/>
    </source>
</evidence>
<dbReference type="PANTHER" id="PTHR40891">
    <property type="entry name" value="DUF295 DOMAIN-CONTAINING PROTEIN"/>
    <property type="match status" value="1"/>
</dbReference>
<dbReference type="PANTHER" id="PTHR40891:SF1">
    <property type="entry name" value="DUF295 DOMAIN-CONTAINING PROTEIN"/>
    <property type="match status" value="1"/>
</dbReference>
<dbReference type="EMBL" id="CAMAPF010001011">
    <property type="protein sequence ID" value="CAH9138774.1"/>
    <property type="molecule type" value="Genomic_DNA"/>
</dbReference>
<name>A0AAV0FT93_9ASTE</name>
<feature type="domain" description="KIB1-4 beta-propeller" evidence="1">
    <location>
        <begin position="47"/>
        <end position="299"/>
    </location>
</feature>